<evidence type="ECO:0000256" key="1">
    <source>
        <dbReference type="SAM" id="SignalP"/>
    </source>
</evidence>
<evidence type="ECO:0000313" key="2">
    <source>
        <dbReference type="EMBL" id="PSC06933.1"/>
    </source>
</evidence>
<dbReference type="EMBL" id="PVZS01000001">
    <property type="protein sequence ID" value="PSC06933.1"/>
    <property type="molecule type" value="Genomic_DNA"/>
</dbReference>
<evidence type="ECO:0000313" key="3">
    <source>
        <dbReference type="Proteomes" id="UP000239772"/>
    </source>
</evidence>
<evidence type="ECO:0008006" key="4">
    <source>
        <dbReference type="Google" id="ProtNLM"/>
    </source>
</evidence>
<dbReference type="RefSeq" id="WP_106334718.1">
    <property type="nucleotide sequence ID" value="NZ_PVZS01000001.1"/>
</dbReference>
<organism evidence="2 3">
    <name type="scientific">Alsobacter soli</name>
    <dbReference type="NCBI Taxonomy" id="2109933"/>
    <lineage>
        <taxon>Bacteria</taxon>
        <taxon>Pseudomonadati</taxon>
        <taxon>Pseudomonadota</taxon>
        <taxon>Alphaproteobacteria</taxon>
        <taxon>Hyphomicrobiales</taxon>
        <taxon>Alsobacteraceae</taxon>
        <taxon>Alsobacter</taxon>
    </lineage>
</organism>
<dbReference type="Proteomes" id="UP000239772">
    <property type="component" value="Unassembled WGS sequence"/>
</dbReference>
<feature type="chain" id="PRO_5015473906" description="DUF5666 domain-containing protein" evidence="1">
    <location>
        <begin position="20"/>
        <end position="84"/>
    </location>
</feature>
<accession>A0A2T1HZ10</accession>
<comment type="caution">
    <text evidence="2">The sequence shown here is derived from an EMBL/GenBank/DDBJ whole genome shotgun (WGS) entry which is preliminary data.</text>
</comment>
<dbReference type="OrthoDB" id="7999448at2"/>
<feature type="signal peptide" evidence="1">
    <location>
        <begin position="1"/>
        <end position="19"/>
    </location>
</feature>
<dbReference type="AlphaFoldDB" id="A0A2T1HZ10"/>
<proteinExistence type="predicted"/>
<reference evidence="3" key="1">
    <citation type="submission" date="2018-03" db="EMBL/GenBank/DDBJ databases">
        <authorList>
            <person name="Sun L."/>
            <person name="Liu H."/>
            <person name="Chen W."/>
            <person name="Huang K."/>
            <person name="Liu W."/>
            <person name="Gao X."/>
        </authorList>
    </citation>
    <scope>NUCLEOTIDE SEQUENCE [LARGE SCALE GENOMIC DNA]</scope>
    <source>
        <strain evidence="3">SH9</strain>
    </source>
</reference>
<gene>
    <name evidence="2" type="ORF">SLNSH_00675</name>
</gene>
<name>A0A2T1HZ10_9HYPH</name>
<sequence length="84" mass="8843">MKIFALAIAASLCASAAYAQDTTVIHKEGAFGGKKTTVIRNGEDTSVAVRHKEVIHTGTVGCKSKTVKKTNEMGDTVSKTKSNC</sequence>
<protein>
    <recommendedName>
        <fullName evidence="4">DUF5666 domain-containing protein</fullName>
    </recommendedName>
</protein>
<keyword evidence="1" id="KW-0732">Signal</keyword>
<keyword evidence="3" id="KW-1185">Reference proteome</keyword>